<evidence type="ECO:0000256" key="1">
    <source>
        <dbReference type="ARBA" id="ARBA00004071"/>
    </source>
</evidence>
<accession>A0ABY2WJ05</accession>
<dbReference type="PANTHER" id="PTHR10030">
    <property type="entry name" value="ALPHA-L-FUCOSIDASE"/>
    <property type="match status" value="1"/>
</dbReference>
<dbReference type="Pfam" id="PF01120">
    <property type="entry name" value="Alpha_L_fucos"/>
    <property type="match status" value="1"/>
</dbReference>
<dbReference type="Pfam" id="PF16757">
    <property type="entry name" value="Fucosidase_C"/>
    <property type="match status" value="1"/>
</dbReference>
<gene>
    <name evidence="10" type="ORF">FGG15_09695</name>
</gene>
<dbReference type="Gene3D" id="2.60.40.1180">
    <property type="entry name" value="Golgi alpha-mannosidase II"/>
    <property type="match status" value="1"/>
</dbReference>
<evidence type="ECO:0000259" key="8">
    <source>
        <dbReference type="Pfam" id="PF01120"/>
    </source>
</evidence>
<dbReference type="EC" id="3.2.1.51" evidence="3"/>
<dbReference type="SMART" id="SM00812">
    <property type="entry name" value="Alpha_L_fucos"/>
    <property type="match status" value="1"/>
</dbReference>
<feature type="signal peptide" evidence="7">
    <location>
        <begin position="1"/>
        <end position="21"/>
    </location>
</feature>
<reference evidence="10 11" key="1">
    <citation type="submission" date="2019-05" db="EMBL/GenBank/DDBJ databases">
        <title>Flagellimonas sp. AsT0115, sp. nov., isolated from a marine red algae, Asparagopsis taxiformis.</title>
        <authorList>
            <person name="Kim J."/>
            <person name="Jeong S.E."/>
            <person name="Jeon C.O."/>
        </authorList>
    </citation>
    <scope>NUCLEOTIDE SEQUENCE [LARGE SCALE GENOMIC DNA]</scope>
    <source>
        <strain evidence="10 11">AsT0115</strain>
    </source>
</reference>
<keyword evidence="11" id="KW-1185">Reference proteome</keyword>
<dbReference type="PRINTS" id="PR00741">
    <property type="entry name" value="GLHYDRLASE29"/>
</dbReference>
<dbReference type="RefSeq" id="WP_138835711.1">
    <property type="nucleotide sequence ID" value="NZ_VCNI01000002.1"/>
</dbReference>
<evidence type="ECO:0000256" key="6">
    <source>
        <dbReference type="ARBA" id="ARBA00023295"/>
    </source>
</evidence>
<feature type="chain" id="PRO_5046053312" description="alpha-L-fucosidase" evidence="7">
    <location>
        <begin position="22"/>
        <end position="512"/>
    </location>
</feature>
<evidence type="ECO:0000256" key="2">
    <source>
        <dbReference type="ARBA" id="ARBA00007951"/>
    </source>
</evidence>
<dbReference type="Gene3D" id="3.20.20.80">
    <property type="entry name" value="Glycosidases"/>
    <property type="match status" value="1"/>
</dbReference>
<keyword evidence="5" id="KW-0378">Hydrolase</keyword>
<dbReference type="PANTHER" id="PTHR10030:SF37">
    <property type="entry name" value="ALPHA-L-FUCOSIDASE-RELATED"/>
    <property type="match status" value="1"/>
</dbReference>
<evidence type="ECO:0000313" key="11">
    <source>
        <dbReference type="Proteomes" id="UP000751614"/>
    </source>
</evidence>
<dbReference type="InterPro" id="IPR031919">
    <property type="entry name" value="Fucosidase_C"/>
</dbReference>
<dbReference type="InterPro" id="IPR013780">
    <property type="entry name" value="Glyco_hydro_b"/>
</dbReference>
<evidence type="ECO:0000256" key="7">
    <source>
        <dbReference type="SAM" id="SignalP"/>
    </source>
</evidence>
<dbReference type="PROSITE" id="PS51257">
    <property type="entry name" value="PROKAR_LIPOPROTEIN"/>
    <property type="match status" value="1"/>
</dbReference>
<proteinExistence type="inferred from homology"/>
<dbReference type="PIRSF" id="PIRSF001092">
    <property type="entry name" value="Alpha-L-fucosidase"/>
    <property type="match status" value="1"/>
</dbReference>
<evidence type="ECO:0000256" key="4">
    <source>
        <dbReference type="ARBA" id="ARBA00022729"/>
    </source>
</evidence>
<dbReference type="InterPro" id="IPR057739">
    <property type="entry name" value="Glyco_hydro_29_N"/>
</dbReference>
<dbReference type="Proteomes" id="UP000751614">
    <property type="component" value="Unassembled WGS sequence"/>
</dbReference>
<evidence type="ECO:0000256" key="5">
    <source>
        <dbReference type="ARBA" id="ARBA00022801"/>
    </source>
</evidence>
<organism evidence="10 11">
    <name type="scientific">Flagellimonas algicola</name>
    <dbReference type="NCBI Taxonomy" id="2583815"/>
    <lineage>
        <taxon>Bacteria</taxon>
        <taxon>Pseudomonadati</taxon>
        <taxon>Bacteroidota</taxon>
        <taxon>Flavobacteriia</taxon>
        <taxon>Flavobacteriales</taxon>
        <taxon>Flavobacteriaceae</taxon>
        <taxon>Flagellimonas</taxon>
    </lineage>
</organism>
<comment type="caution">
    <text evidence="10">The sequence shown here is derived from an EMBL/GenBank/DDBJ whole genome shotgun (WGS) entry which is preliminary data.</text>
</comment>
<dbReference type="EMBL" id="VCNI01000002">
    <property type="protein sequence ID" value="TMU54486.1"/>
    <property type="molecule type" value="Genomic_DNA"/>
</dbReference>
<sequence length="512" mass="58387">MKLALPKILLLGILLSITSCKDVGHENQSSEPEMSKTQESYSEDWSSLGGHNEAPDWFKEAKLGIYFHWGLYSVPAFDNEWYPRHMHFEDHPVYKYHLENYGHPSEFGYHDFAPLFKAEKFDSDKWAQLFVDAGAKFAGPVAEHHDGYAMWNSKITPWNTMTTGPKRDITGELEKSIKGKGLKFITAFHHAKNLQRATTIGQDISISHFPYFEGMPPTSADPDLQLMYGNIEHEKWYKEVWLGKLKEVIDNYSPDIVWFDYVLGDIPEAYRKEFAAYYLNAANQKDQEAVIVRKQHDLPLNMSVEDLEQSRKNTIGTKAWMTDATISDGSWCYTKDLGVKESKDILHMLIDIVSKNGVLLLNISPKADGTIPNNQVVGLLKMGDWLKKYGEAIYGTEAWYTFGEGPTKEPTGHFENHDLFHKIKYSSKDVRYTTKDYTIYAMVMGKTTPDQQIMLESFAKEKVLDVPAIETVTVLGSESKIEWELSENGLSITMPENTIDEMATVIKITISQ</sequence>
<comment type="function">
    <text evidence="1">Alpha-L-fucosidase is responsible for hydrolyzing the alpha-1,6-linked fucose joined to the reducing-end N-acetylglucosamine of the carbohydrate moieties of glycoproteins.</text>
</comment>
<feature type="domain" description="Glycoside hydrolase family 29 N-terminal" evidence="8">
    <location>
        <begin position="34"/>
        <end position="391"/>
    </location>
</feature>
<evidence type="ECO:0000259" key="9">
    <source>
        <dbReference type="Pfam" id="PF16757"/>
    </source>
</evidence>
<evidence type="ECO:0000256" key="3">
    <source>
        <dbReference type="ARBA" id="ARBA00012662"/>
    </source>
</evidence>
<protein>
    <recommendedName>
        <fullName evidence="3">alpha-L-fucosidase</fullName>
        <ecNumber evidence="3">3.2.1.51</ecNumber>
    </recommendedName>
</protein>
<name>A0ABY2WJ05_9FLAO</name>
<evidence type="ECO:0000313" key="10">
    <source>
        <dbReference type="EMBL" id="TMU54486.1"/>
    </source>
</evidence>
<comment type="similarity">
    <text evidence="2">Belongs to the glycosyl hydrolase 29 family.</text>
</comment>
<keyword evidence="4 7" id="KW-0732">Signal</keyword>
<dbReference type="InterPro" id="IPR016286">
    <property type="entry name" value="FUC_metazoa-typ"/>
</dbReference>
<feature type="domain" description="Alpha-L-fucosidase C-terminal" evidence="9">
    <location>
        <begin position="427"/>
        <end position="505"/>
    </location>
</feature>
<dbReference type="InterPro" id="IPR017853">
    <property type="entry name" value="GH"/>
</dbReference>
<dbReference type="InterPro" id="IPR000933">
    <property type="entry name" value="Glyco_hydro_29"/>
</dbReference>
<dbReference type="SUPFAM" id="SSF51445">
    <property type="entry name" value="(Trans)glycosidases"/>
    <property type="match status" value="1"/>
</dbReference>
<keyword evidence="6" id="KW-0326">Glycosidase</keyword>